<evidence type="ECO:0000313" key="1">
    <source>
        <dbReference type="EMBL" id="CAK9021902.1"/>
    </source>
</evidence>
<comment type="caution">
    <text evidence="1">The sequence shown here is derived from an EMBL/GenBank/DDBJ whole genome shotgun (WGS) entry which is preliminary data.</text>
</comment>
<gene>
    <name evidence="1" type="ORF">SCF082_LOCUS15551</name>
</gene>
<sequence length="90" mass="9811">MAFVGPDAPSLCRVGRGVPCGAKMGALKFHEEYRIWTCKCENEGFTASGGVRASHHVAALLDGEWVFTSRLSAFMKGRPVLHHGQQEQVP</sequence>
<dbReference type="EMBL" id="CAXAMM010009997">
    <property type="protein sequence ID" value="CAK9021902.1"/>
    <property type="molecule type" value="Genomic_DNA"/>
</dbReference>
<name>A0ABP0K5P2_9DINO</name>
<feature type="non-terminal residue" evidence="1">
    <location>
        <position position="90"/>
    </location>
</feature>
<proteinExistence type="predicted"/>
<protein>
    <submittedName>
        <fullName evidence="1">Uncharacterized protein</fullName>
    </submittedName>
</protein>
<reference evidence="1 2" key="1">
    <citation type="submission" date="2024-02" db="EMBL/GenBank/DDBJ databases">
        <authorList>
            <person name="Chen Y."/>
            <person name="Shah S."/>
            <person name="Dougan E. K."/>
            <person name="Thang M."/>
            <person name="Chan C."/>
        </authorList>
    </citation>
    <scope>NUCLEOTIDE SEQUENCE [LARGE SCALE GENOMIC DNA]</scope>
</reference>
<accession>A0ABP0K5P2</accession>
<keyword evidence="2" id="KW-1185">Reference proteome</keyword>
<evidence type="ECO:0000313" key="2">
    <source>
        <dbReference type="Proteomes" id="UP001642464"/>
    </source>
</evidence>
<organism evidence="1 2">
    <name type="scientific">Durusdinium trenchii</name>
    <dbReference type="NCBI Taxonomy" id="1381693"/>
    <lineage>
        <taxon>Eukaryota</taxon>
        <taxon>Sar</taxon>
        <taxon>Alveolata</taxon>
        <taxon>Dinophyceae</taxon>
        <taxon>Suessiales</taxon>
        <taxon>Symbiodiniaceae</taxon>
        <taxon>Durusdinium</taxon>
    </lineage>
</organism>
<dbReference type="Proteomes" id="UP001642464">
    <property type="component" value="Unassembled WGS sequence"/>
</dbReference>